<organism evidence="2 3">
    <name type="scientific">Cadophora malorum</name>
    <dbReference type="NCBI Taxonomy" id="108018"/>
    <lineage>
        <taxon>Eukaryota</taxon>
        <taxon>Fungi</taxon>
        <taxon>Dikarya</taxon>
        <taxon>Ascomycota</taxon>
        <taxon>Pezizomycotina</taxon>
        <taxon>Leotiomycetes</taxon>
        <taxon>Helotiales</taxon>
        <taxon>Ploettnerulaceae</taxon>
        <taxon>Cadophora</taxon>
    </lineage>
</organism>
<name>A0A8H7T7I9_9HELO</name>
<feature type="coiled-coil region" evidence="1">
    <location>
        <begin position="57"/>
        <end position="144"/>
    </location>
</feature>
<evidence type="ECO:0000313" key="3">
    <source>
        <dbReference type="Proteomes" id="UP000664132"/>
    </source>
</evidence>
<gene>
    <name evidence="2" type="ORF">IFR04_010611</name>
</gene>
<proteinExistence type="predicted"/>
<reference evidence="2" key="1">
    <citation type="submission" date="2021-02" db="EMBL/GenBank/DDBJ databases">
        <title>Genome sequence Cadophora malorum strain M34.</title>
        <authorList>
            <person name="Stefanovic E."/>
            <person name="Vu D."/>
            <person name="Scully C."/>
            <person name="Dijksterhuis J."/>
            <person name="Roader J."/>
            <person name="Houbraken J."/>
        </authorList>
    </citation>
    <scope>NUCLEOTIDE SEQUENCE</scope>
    <source>
        <strain evidence="2">M34</strain>
    </source>
</reference>
<evidence type="ECO:0000256" key="1">
    <source>
        <dbReference type="SAM" id="Coils"/>
    </source>
</evidence>
<comment type="caution">
    <text evidence="2">The sequence shown here is derived from an EMBL/GenBank/DDBJ whole genome shotgun (WGS) entry which is preliminary data.</text>
</comment>
<protein>
    <submittedName>
        <fullName evidence="2">Uncharacterized protein</fullName>
    </submittedName>
</protein>
<dbReference type="AlphaFoldDB" id="A0A8H7T7I9"/>
<sequence>MSSPSPEIINNPAPVCPECLAKDANYAEYEALVPLKALQPDNVKKAEYRLSLINEKLELTTEKLDLTEKLNEKLKERISLLLNAKVVETLEEELYRLRERLAEADRIVQALPTKKEHHERKKENDRLKKEVKALQKQQKAFDEAAMPSKKKFQG</sequence>
<keyword evidence="1" id="KW-0175">Coiled coil</keyword>
<accession>A0A8H7T7I9</accession>
<evidence type="ECO:0000313" key="2">
    <source>
        <dbReference type="EMBL" id="KAG4416265.1"/>
    </source>
</evidence>
<dbReference type="Proteomes" id="UP000664132">
    <property type="component" value="Unassembled WGS sequence"/>
</dbReference>
<keyword evidence="3" id="KW-1185">Reference proteome</keyword>
<dbReference type="EMBL" id="JAFJYH010000192">
    <property type="protein sequence ID" value="KAG4416265.1"/>
    <property type="molecule type" value="Genomic_DNA"/>
</dbReference>